<proteinExistence type="predicted"/>
<name>A0A6J7GDZ2_9ZZZZ</name>
<sequence>MPVGDGGPVVDAGPAHGVRADADARGADRVEVDDRGEVVDVLAEEVVPAGRVGSERPGERRAVHPGQSLDEVGVGAVLHRPGDVAAGRAAVRRVVLEAAVAGRVVAGGDHDAVGQARGLAPVGPQDGVADRRGGRVAVGVVDQDGDVVGGEHLQCGDPGRLGQPVGVAADEQRPVVPLALAVLHDRLGGGQDVRLVERAVQAGPAVAAGAEHDLLVGVGRVGPGRVVGRDQVRDVDEVRRLGRGAGALVAHGVILAPGALPRRPGGLSPTRSARWSPRGAAPCTAPRCREAGPTARRSAARSCPGRRRSARAQASAGCRRPWAAW</sequence>
<feature type="region of interest" description="Disordered" evidence="1">
    <location>
        <begin position="263"/>
        <end position="325"/>
    </location>
</feature>
<evidence type="ECO:0000313" key="2">
    <source>
        <dbReference type="EMBL" id="CAB4906457.1"/>
    </source>
</evidence>
<reference evidence="2" key="1">
    <citation type="submission" date="2020-05" db="EMBL/GenBank/DDBJ databases">
        <authorList>
            <person name="Chiriac C."/>
            <person name="Salcher M."/>
            <person name="Ghai R."/>
            <person name="Kavagutti S V."/>
        </authorList>
    </citation>
    <scope>NUCLEOTIDE SEQUENCE</scope>
</reference>
<feature type="compositionally biased region" description="Low complexity" evidence="1">
    <location>
        <begin position="8"/>
        <end position="17"/>
    </location>
</feature>
<dbReference type="AlphaFoldDB" id="A0A6J7GDZ2"/>
<dbReference type="EMBL" id="CAFBMQ010000063">
    <property type="protein sequence ID" value="CAB4906457.1"/>
    <property type="molecule type" value="Genomic_DNA"/>
</dbReference>
<organism evidence="2">
    <name type="scientific">freshwater metagenome</name>
    <dbReference type="NCBI Taxonomy" id="449393"/>
    <lineage>
        <taxon>unclassified sequences</taxon>
        <taxon>metagenomes</taxon>
        <taxon>ecological metagenomes</taxon>
    </lineage>
</organism>
<accession>A0A6J7GDZ2</accession>
<evidence type="ECO:0000256" key="1">
    <source>
        <dbReference type="SAM" id="MobiDB-lite"/>
    </source>
</evidence>
<feature type="compositionally biased region" description="Low complexity" evidence="1">
    <location>
        <begin position="311"/>
        <end position="325"/>
    </location>
</feature>
<feature type="compositionally biased region" description="Basic and acidic residues" evidence="1">
    <location>
        <begin position="18"/>
        <end position="31"/>
    </location>
</feature>
<protein>
    <submittedName>
        <fullName evidence="2">Unannotated protein</fullName>
    </submittedName>
</protein>
<gene>
    <name evidence="2" type="ORF">UFOPK3609_00573</name>
</gene>
<feature type="region of interest" description="Disordered" evidence="1">
    <location>
        <begin position="1"/>
        <end position="31"/>
    </location>
</feature>